<dbReference type="AlphaFoldDB" id="A0AA36DA20"/>
<keyword evidence="3" id="KW-0964">Secreted</keyword>
<dbReference type="GO" id="GO:0016620">
    <property type="term" value="F:oxidoreductase activity, acting on the aldehyde or oxo group of donors, NAD or NADP as acceptor"/>
    <property type="evidence" value="ECO:0007669"/>
    <property type="project" value="InterPro"/>
</dbReference>
<dbReference type="InterPro" id="IPR016163">
    <property type="entry name" value="Ald_DH_C"/>
</dbReference>
<name>A0AA36DA20_9BILA</name>
<dbReference type="InterPro" id="IPR015590">
    <property type="entry name" value="Aldehyde_DH_dom"/>
</dbReference>
<dbReference type="SUPFAM" id="SSF53720">
    <property type="entry name" value="ALDH-like"/>
    <property type="match status" value="1"/>
</dbReference>
<proteinExistence type="inferred from homology"/>
<comment type="subcellular location">
    <subcellularLocation>
        <location evidence="1">Secreted</location>
    </subcellularLocation>
</comment>
<evidence type="ECO:0000256" key="4">
    <source>
        <dbReference type="ARBA" id="ARBA00022729"/>
    </source>
</evidence>
<evidence type="ECO:0000256" key="3">
    <source>
        <dbReference type="ARBA" id="ARBA00022525"/>
    </source>
</evidence>
<dbReference type="GO" id="GO:0005576">
    <property type="term" value="C:extracellular region"/>
    <property type="evidence" value="ECO:0007669"/>
    <property type="project" value="UniProtKB-SubCell"/>
</dbReference>
<dbReference type="Pfam" id="PF00171">
    <property type="entry name" value="Aldedh"/>
    <property type="match status" value="1"/>
</dbReference>
<evidence type="ECO:0000256" key="1">
    <source>
        <dbReference type="ARBA" id="ARBA00004613"/>
    </source>
</evidence>
<feature type="non-terminal residue" evidence="7">
    <location>
        <position position="484"/>
    </location>
</feature>
<keyword evidence="4" id="KW-0732">Signal</keyword>
<gene>
    <name evidence="7" type="ORF">MSPICULIGERA_LOCUS20581</name>
</gene>
<dbReference type="Gene3D" id="2.60.40.3330">
    <property type="match status" value="1"/>
</dbReference>
<evidence type="ECO:0000313" key="7">
    <source>
        <dbReference type="EMBL" id="CAJ0582450.1"/>
    </source>
</evidence>
<comment type="similarity">
    <text evidence="2">Belongs to the nematode transthyretin-like family.</text>
</comment>
<dbReference type="EMBL" id="CATQJA010002664">
    <property type="protein sequence ID" value="CAJ0582450.1"/>
    <property type="molecule type" value="Genomic_DNA"/>
</dbReference>
<evidence type="ECO:0000256" key="5">
    <source>
        <dbReference type="SAM" id="MobiDB-lite"/>
    </source>
</evidence>
<dbReference type="InterPro" id="IPR016162">
    <property type="entry name" value="Ald_DH_N"/>
</dbReference>
<accession>A0AA36DA20</accession>
<dbReference type="InterPro" id="IPR016161">
    <property type="entry name" value="Ald_DH/histidinol_DH"/>
</dbReference>
<organism evidence="7 8">
    <name type="scientific">Mesorhabditis spiculigera</name>
    <dbReference type="NCBI Taxonomy" id="96644"/>
    <lineage>
        <taxon>Eukaryota</taxon>
        <taxon>Metazoa</taxon>
        <taxon>Ecdysozoa</taxon>
        <taxon>Nematoda</taxon>
        <taxon>Chromadorea</taxon>
        <taxon>Rhabditida</taxon>
        <taxon>Rhabditina</taxon>
        <taxon>Rhabditomorpha</taxon>
        <taxon>Rhabditoidea</taxon>
        <taxon>Rhabditidae</taxon>
        <taxon>Mesorhabditinae</taxon>
        <taxon>Mesorhabditis</taxon>
    </lineage>
</organism>
<reference evidence="7" key="1">
    <citation type="submission" date="2023-06" db="EMBL/GenBank/DDBJ databases">
        <authorList>
            <person name="Delattre M."/>
        </authorList>
    </citation>
    <scope>NUCLEOTIDE SEQUENCE</scope>
    <source>
        <strain evidence="7">AF72</strain>
    </source>
</reference>
<dbReference type="Pfam" id="PF01060">
    <property type="entry name" value="TTR-52"/>
    <property type="match status" value="1"/>
</dbReference>
<dbReference type="PANTHER" id="PTHR11699">
    <property type="entry name" value="ALDEHYDE DEHYDROGENASE-RELATED"/>
    <property type="match status" value="1"/>
</dbReference>
<evidence type="ECO:0000256" key="2">
    <source>
        <dbReference type="ARBA" id="ARBA00010112"/>
    </source>
</evidence>
<evidence type="ECO:0000313" key="8">
    <source>
        <dbReference type="Proteomes" id="UP001177023"/>
    </source>
</evidence>
<evidence type="ECO:0000259" key="6">
    <source>
        <dbReference type="Pfam" id="PF00171"/>
    </source>
</evidence>
<feature type="domain" description="Aldehyde dehydrogenase" evidence="6">
    <location>
        <begin position="167"/>
        <end position="474"/>
    </location>
</feature>
<dbReference type="Gene3D" id="3.40.605.10">
    <property type="entry name" value="Aldehyde Dehydrogenase, Chain A, domain 1"/>
    <property type="match status" value="1"/>
</dbReference>
<comment type="caution">
    <text evidence="7">The sequence shown here is derived from an EMBL/GenBank/DDBJ whole genome shotgun (WGS) entry which is preliminary data.</text>
</comment>
<dbReference type="InterPro" id="IPR038479">
    <property type="entry name" value="Transthyretin-like_sf"/>
</dbReference>
<keyword evidence="8" id="KW-1185">Reference proteome</keyword>
<dbReference type="Proteomes" id="UP001177023">
    <property type="component" value="Unassembled WGS sequence"/>
</dbReference>
<dbReference type="GO" id="GO:0009986">
    <property type="term" value="C:cell surface"/>
    <property type="evidence" value="ECO:0007669"/>
    <property type="project" value="InterPro"/>
</dbReference>
<dbReference type="InterPro" id="IPR001534">
    <property type="entry name" value="Transthyretin-like"/>
</dbReference>
<dbReference type="Gene3D" id="3.40.309.10">
    <property type="entry name" value="Aldehyde Dehydrogenase, Chain A, domain 2"/>
    <property type="match status" value="1"/>
</dbReference>
<feature type="region of interest" description="Disordered" evidence="5">
    <location>
        <begin position="172"/>
        <end position="214"/>
    </location>
</feature>
<sequence>MLLLSVVSSYSTRVQGIAVRGRFLCGREPLAHATVKIIDKDSGRDPDDLLGEVLTDSDGRFSLSGATREDGDIEAAIKVYHDCNDEHTPCQRKMMWDIPQRYNNNGTVSEWFEIGEINLELGFRSEERDSLGMLTRLAGQTVRHGSGVPDHLEEHSAKLFINDEFMNAKSGKSFETQDPATGNKIADVAEGGPRRCSCRREGRPSKPSVSARRGAGWTPRSAVLIQRLANLMERDRQILASLETLDTGKPHSVSYAADLGLSIAGMSDHFTCTRHEPVRACGQFIPWNFQLLMQAGSWAPLWLCRFPPCSLTSFLREAGFPEGVGNILSGFGPTSAAVVAQHMGIDKAFTGSTEIGRLVMKEAQQHQDSNIKKFTVDLGGKAPNIIFADANLDEAVEQAHRELFFHQSQCCGDAIRTFVEGMVYDEFVARSRELARKRVVGDPFDLESDQGPQIDGNQGNTVLKFIEAGKREGLIGVRLQEGRR</sequence>
<protein>
    <recommendedName>
        <fullName evidence="6">Aldehyde dehydrogenase domain-containing protein</fullName>
    </recommendedName>
</protein>